<organism evidence="2 3">
    <name type="scientific">Silvibacterium dinghuense</name>
    <dbReference type="NCBI Taxonomy" id="1560006"/>
    <lineage>
        <taxon>Bacteria</taxon>
        <taxon>Pseudomonadati</taxon>
        <taxon>Acidobacteriota</taxon>
        <taxon>Terriglobia</taxon>
        <taxon>Terriglobales</taxon>
        <taxon>Acidobacteriaceae</taxon>
        <taxon>Silvibacterium</taxon>
    </lineage>
</organism>
<sequence>MSHWCNSLSRNLSAAKRPGYAASQRSLGDCSESGSSLLETALVMPILLLLMAGAIDFGRAYSIAIEVESAAHAGALYGVQNPSDTAGMADAVKADAPNLAALTTTATYGCECFDGSQSSTNCVTVPVSCSGENYVNYAQVSASDTYTPIFPYPGIPSSIVLQKTVEMRSGGD</sequence>
<dbReference type="EMBL" id="SDMK01000004">
    <property type="protein sequence ID" value="RXS93900.1"/>
    <property type="molecule type" value="Genomic_DNA"/>
</dbReference>
<gene>
    <name evidence="2" type="ORF">ESZ00_16300</name>
</gene>
<name>A0A4Q1SA14_9BACT</name>
<proteinExistence type="predicted"/>
<evidence type="ECO:0000259" key="1">
    <source>
        <dbReference type="Pfam" id="PF07811"/>
    </source>
</evidence>
<keyword evidence="3" id="KW-1185">Reference proteome</keyword>
<evidence type="ECO:0000313" key="2">
    <source>
        <dbReference type="EMBL" id="RXS93900.1"/>
    </source>
</evidence>
<dbReference type="Pfam" id="PF07811">
    <property type="entry name" value="TadE"/>
    <property type="match status" value="1"/>
</dbReference>
<protein>
    <submittedName>
        <fullName evidence="2">Pilus assembly protein</fullName>
    </submittedName>
</protein>
<dbReference type="InterPro" id="IPR012495">
    <property type="entry name" value="TadE-like_dom"/>
</dbReference>
<feature type="domain" description="TadE-like" evidence="1">
    <location>
        <begin position="34"/>
        <end position="75"/>
    </location>
</feature>
<reference evidence="2 3" key="1">
    <citation type="journal article" date="2016" name="Int. J. Syst. Evol. Microbiol.">
        <title>Acidipila dinghuensis sp. nov., an acidobacterium isolated from forest soil.</title>
        <authorList>
            <person name="Jiang Y.W."/>
            <person name="Wang J."/>
            <person name="Chen M.H."/>
            <person name="Lv Y.Y."/>
            <person name="Qiu L.H."/>
        </authorList>
    </citation>
    <scope>NUCLEOTIDE SEQUENCE [LARGE SCALE GENOMIC DNA]</scope>
    <source>
        <strain evidence="2 3">DHOF10</strain>
    </source>
</reference>
<evidence type="ECO:0000313" key="3">
    <source>
        <dbReference type="Proteomes" id="UP000290253"/>
    </source>
</evidence>
<dbReference type="OrthoDB" id="121517at2"/>
<comment type="caution">
    <text evidence="2">The sequence shown here is derived from an EMBL/GenBank/DDBJ whole genome shotgun (WGS) entry which is preliminary data.</text>
</comment>
<dbReference type="AlphaFoldDB" id="A0A4Q1SA14"/>
<dbReference type="Proteomes" id="UP000290253">
    <property type="component" value="Unassembled WGS sequence"/>
</dbReference>
<accession>A0A4Q1SA14</accession>